<reference evidence="3 4" key="1">
    <citation type="submission" date="2019-03" db="EMBL/GenBank/DDBJ databases">
        <title>Genomic Encyclopedia of Type Strains, Phase IV (KMG-IV): sequencing the most valuable type-strain genomes for metagenomic binning, comparative biology and taxonomic classification.</title>
        <authorList>
            <person name="Goeker M."/>
        </authorList>
    </citation>
    <scope>NUCLEOTIDE SEQUENCE [LARGE SCALE GENOMIC DNA]</scope>
    <source>
        <strain evidence="3 4">DSM 15505</strain>
    </source>
</reference>
<protein>
    <recommendedName>
        <fullName evidence="2">DUF2062 domain-containing protein</fullName>
    </recommendedName>
</protein>
<evidence type="ECO:0000313" key="4">
    <source>
        <dbReference type="Proteomes" id="UP000295830"/>
    </source>
</evidence>
<dbReference type="Pfam" id="PF09835">
    <property type="entry name" value="DUF2062"/>
    <property type="match status" value="1"/>
</dbReference>
<comment type="caution">
    <text evidence="3">The sequence shown here is derived from an EMBL/GenBank/DDBJ whole genome shotgun (WGS) entry which is preliminary data.</text>
</comment>
<feature type="transmembrane region" description="Helical" evidence="1">
    <location>
        <begin position="53"/>
        <end position="78"/>
    </location>
</feature>
<name>A0A4R7JZL4_9GAMM</name>
<feature type="transmembrane region" description="Helical" evidence="1">
    <location>
        <begin position="135"/>
        <end position="160"/>
    </location>
</feature>
<dbReference type="PANTHER" id="PTHR40547:SF1">
    <property type="entry name" value="SLL0298 PROTEIN"/>
    <property type="match status" value="1"/>
</dbReference>
<accession>A0A4R7JZL4</accession>
<keyword evidence="1" id="KW-1133">Transmembrane helix</keyword>
<dbReference type="InterPro" id="IPR018639">
    <property type="entry name" value="DUF2062"/>
</dbReference>
<keyword evidence="4" id="KW-1185">Reference proteome</keyword>
<evidence type="ECO:0000256" key="1">
    <source>
        <dbReference type="SAM" id="Phobius"/>
    </source>
</evidence>
<keyword evidence="1" id="KW-0812">Transmembrane</keyword>
<evidence type="ECO:0000313" key="3">
    <source>
        <dbReference type="EMBL" id="TDT43077.1"/>
    </source>
</evidence>
<sequence length="180" mass="20312">MAVSMKTLNTLRTRYRVLRRRGHNWLVSHPRLWHWLYVTGCLRGGPEATARGVAVGLFIGLTPTVGFQTVFMIVGCILLRGNFPVAFAVSWLSNPITMGPLYWGFHQLGKFLYEIIPFARDPIPSWMLDGPANTMVFTAVGSLLVATTFSVGGYFLSHWLHRFMLARRRARKAAREDSAT</sequence>
<evidence type="ECO:0000259" key="2">
    <source>
        <dbReference type="Pfam" id="PF09835"/>
    </source>
</evidence>
<keyword evidence="1" id="KW-0472">Membrane</keyword>
<dbReference type="Proteomes" id="UP000295830">
    <property type="component" value="Unassembled WGS sequence"/>
</dbReference>
<feature type="transmembrane region" description="Helical" evidence="1">
    <location>
        <begin position="85"/>
        <end position="105"/>
    </location>
</feature>
<feature type="domain" description="DUF2062" evidence="2">
    <location>
        <begin position="36"/>
        <end position="169"/>
    </location>
</feature>
<proteinExistence type="predicted"/>
<dbReference type="AlphaFoldDB" id="A0A4R7JZL4"/>
<dbReference type="EMBL" id="SOAX01000002">
    <property type="protein sequence ID" value="TDT43077.1"/>
    <property type="molecule type" value="Genomic_DNA"/>
</dbReference>
<organism evidence="3 4">
    <name type="scientific">Halospina denitrificans</name>
    <dbReference type="NCBI Taxonomy" id="332522"/>
    <lineage>
        <taxon>Bacteria</taxon>
        <taxon>Pseudomonadati</taxon>
        <taxon>Pseudomonadota</taxon>
        <taxon>Gammaproteobacteria</taxon>
        <taxon>Halospina</taxon>
    </lineage>
</organism>
<gene>
    <name evidence="3" type="ORF">DES49_0887</name>
</gene>
<dbReference type="PANTHER" id="PTHR40547">
    <property type="entry name" value="SLL0298 PROTEIN"/>
    <property type="match status" value="1"/>
</dbReference>